<dbReference type="InterPro" id="IPR001867">
    <property type="entry name" value="OmpR/PhoB-type_DNA-bd"/>
</dbReference>
<dbReference type="InterPro" id="IPR036388">
    <property type="entry name" value="WH-like_DNA-bd_sf"/>
</dbReference>
<protein>
    <submittedName>
        <fullName evidence="10">Response regulator</fullName>
    </submittedName>
</protein>
<evidence type="ECO:0000256" key="5">
    <source>
        <dbReference type="ARBA" id="ARBA00023163"/>
    </source>
</evidence>
<evidence type="ECO:0000256" key="2">
    <source>
        <dbReference type="ARBA" id="ARBA00023012"/>
    </source>
</evidence>
<keyword evidence="5" id="KW-0804">Transcription</keyword>
<comment type="caution">
    <text evidence="10">The sequence shown here is derived from an EMBL/GenBank/DDBJ whole genome shotgun (WGS) entry which is preliminary data.</text>
</comment>
<dbReference type="SMART" id="SM00862">
    <property type="entry name" value="Trans_reg_C"/>
    <property type="match status" value="1"/>
</dbReference>
<evidence type="ECO:0000256" key="6">
    <source>
        <dbReference type="PROSITE-ProRule" id="PRU00169"/>
    </source>
</evidence>
<dbReference type="Gene3D" id="3.40.50.2300">
    <property type="match status" value="1"/>
</dbReference>
<dbReference type="InterPro" id="IPR001789">
    <property type="entry name" value="Sig_transdc_resp-reg_receiver"/>
</dbReference>
<keyword evidence="3" id="KW-0805">Transcription regulation</keyword>
<sequence>MSEDQNKGPLIVVAEDEPKIAKLLTDYLSAHGYETKWIENGAEVVPFIKKESPSCLLLDIMLPGKDGMTICRELRSFTQMPILMLTARVEEIDRVLGLELGADDYICKPFSPREVVARVKTVLRRFKPAAAGAEAAEGEDNPFRVDEERREIHVKGKLLSLTPNEYTILLVLLKSPGRVFSRDQLVDQLYDDFRAVTDRTIDSHVKNLRKKIAACMPDVEVIRSVYGVGYKMQLP</sequence>
<evidence type="ECO:0000259" key="8">
    <source>
        <dbReference type="PROSITE" id="PS50110"/>
    </source>
</evidence>
<dbReference type="RefSeq" id="WP_207859159.1">
    <property type="nucleotide sequence ID" value="NZ_JAFREP010000010.1"/>
</dbReference>
<dbReference type="InterPro" id="IPR039420">
    <property type="entry name" value="WalR-like"/>
</dbReference>
<dbReference type="SUPFAM" id="SSF52172">
    <property type="entry name" value="CheY-like"/>
    <property type="match status" value="1"/>
</dbReference>
<evidence type="ECO:0000256" key="1">
    <source>
        <dbReference type="ARBA" id="ARBA00022553"/>
    </source>
</evidence>
<keyword evidence="1 6" id="KW-0597">Phosphoprotein</keyword>
<dbReference type="FunFam" id="3.40.50.2300:FF:000001">
    <property type="entry name" value="DNA-binding response regulator PhoB"/>
    <property type="match status" value="1"/>
</dbReference>
<dbReference type="Gene3D" id="1.10.10.10">
    <property type="entry name" value="Winged helix-like DNA-binding domain superfamily/Winged helix DNA-binding domain"/>
    <property type="match status" value="1"/>
</dbReference>
<dbReference type="EMBL" id="JAFREP010000010">
    <property type="protein sequence ID" value="MBO1319338.1"/>
    <property type="molecule type" value="Genomic_DNA"/>
</dbReference>
<proteinExistence type="predicted"/>
<evidence type="ECO:0000256" key="4">
    <source>
        <dbReference type="ARBA" id="ARBA00023125"/>
    </source>
</evidence>
<evidence type="ECO:0000313" key="11">
    <source>
        <dbReference type="Proteomes" id="UP000664417"/>
    </source>
</evidence>
<dbReference type="CDD" id="cd00383">
    <property type="entry name" value="trans_reg_C"/>
    <property type="match status" value="1"/>
</dbReference>
<keyword evidence="2" id="KW-0902">Two-component regulatory system</keyword>
<accession>A0A8J7U2H8</accession>
<dbReference type="Pfam" id="PF00072">
    <property type="entry name" value="Response_reg"/>
    <property type="match status" value="1"/>
</dbReference>
<dbReference type="PANTHER" id="PTHR48111">
    <property type="entry name" value="REGULATOR OF RPOS"/>
    <property type="match status" value="1"/>
</dbReference>
<dbReference type="PANTHER" id="PTHR48111:SF4">
    <property type="entry name" value="DNA-BINDING DUAL TRANSCRIPTIONAL REGULATOR OMPR"/>
    <property type="match status" value="1"/>
</dbReference>
<feature type="domain" description="OmpR/PhoB-type" evidence="9">
    <location>
        <begin position="133"/>
        <end position="234"/>
    </location>
</feature>
<dbReference type="Pfam" id="PF00486">
    <property type="entry name" value="Trans_reg_C"/>
    <property type="match status" value="1"/>
</dbReference>
<dbReference type="InterPro" id="IPR011006">
    <property type="entry name" value="CheY-like_superfamily"/>
</dbReference>
<dbReference type="GO" id="GO:0006355">
    <property type="term" value="P:regulation of DNA-templated transcription"/>
    <property type="evidence" value="ECO:0007669"/>
    <property type="project" value="InterPro"/>
</dbReference>
<gene>
    <name evidence="10" type="ORF">J3U88_12770</name>
</gene>
<keyword evidence="4 7" id="KW-0238">DNA-binding</keyword>
<feature type="DNA-binding region" description="OmpR/PhoB-type" evidence="7">
    <location>
        <begin position="133"/>
        <end position="234"/>
    </location>
</feature>
<reference evidence="10" key="1">
    <citation type="submission" date="2021-03" db="EMBL/GenBank/DDBJ databases">
        <authorList>
            <person name="Wang G."/>
        </authorList>
    </citation>
    <scope>NUCLEOTIDE SEQUENCE</scope>
    <source>
        <strain evidence="10">KCTC 12899</strain>
    </source>
</reference>
<dbReference type="PROSITE" id="PS51755">
    <property type="entry name" value="OMPR_PHOB"/>
    <property type="match status" value="1"/>
</dbReference>
<feature type="domain" description="Response regulatory" evidence="8">
    <location>
        <begin position="10"/>
        <end position="123"/>
    </location>
</feature>
<dbReference type="GO" id="GO:0000156">
    <property type="term" value="F:phosphorelay response regulator activity"/>
    <property type="evidence" value="ECO:0007669"/>
    <property type="project" value="TreeGrafter"/>
</dbReference>
<evidence type="ECO:0000256" key="7">
    <source>
        <dbReference type="PROSITE-ProRule" id="PRU01091"/>
    </source>
</evidence>
<dbReference type="SMART" id="SM00448">
    <property type="entry name" value="REC"/>
    <property type="match status" value="1"/>
</dbReference>
<dbReference type="PROSITE" id="PS50110">
    <property type="entry name" value="RESPONSE_REGULATORY"/>
    <property type="match status" value="1"/>
</dbReference>
<feature type="modified residue" description="4-aspartylphosphate" evidence="6">
    <location>
        <position position="59"/>
    </location>
</feature>
<dbReference type="AlphaFoldDB" id="A0A8J7U2H8"/>
<evidence type="ECO:0000313" key="10">
    <source>
        <dbReference type="EMBL" id="MBO1319338.1"/>
    </source>
</evidence>
<dbReference type="Gene3D" id="6.10.250.690">
    <property type="match status" value="1"/>
</dbReference>
<dbReference type="Proteomes" id="UP000664417">
    <property type="component" value="Unassembled WGS sequence"/>
</dbReference>
<dbReference type="SUPFAM" id="SSF46894">
    <property type="entry name" value="C-terminal effector domain of the bipartite response regulators"/>
    <property type="match status" value="1"/>
</dbReference>
<dbReference type="GO" id="GO:0032993">
    <property type="term" value="C:protein-DNA complex"/>
    <property type="evidence" value="ECO:0007669"/>
    <property type="project" value="TreeGrafter"/>
</dbReference>
<name>A0A8J7U2H8_9BACT</name>
<dbReference type="InterPro" id="IPR016032">
    <property type="entry name" value="Sig_transdc_resp-reg_C-effctor"/>
</dbReference>
<evidence type="ECO:0000259" key="9">
    <source>
        <dbReference type="PROSITE" id="PS51755"/>
    </source>
</evidence>
<keyword evidence="11" id="KW-1185">Reference proteome</keyword>
<evidence type="ECO:0000256" key="3">
    <source>
        <dbReference type="ARBA" id="ARBA00023015"/>
    </source>
</evidence>
<dbReference type="GO" id="GO:0005829">
    <property type="term" value="C:cytosol"/>
    <property type="evidence" value="ECO:0007669"/>
    <property type="project" value="TreeGrafter"/>
</dbReference>
<dbReference type="GO" id="GO:0000976">
    <property type="term" value="F:transcription cis-regulatory region binding"/>
    <property type="evidence" value="ECO:0007669"/>
    <property type="project" value="TreeGrafter"/>
</dbReference>
<organism evidence="10 11">
    <name type="scientific">Acanthopleuribacter pedis</name>
    <dbReference type="NCBI Taxonomy" id="442870"/>
    <lineage>
        <taxon>Bacteria</taxon>
        <taxon>Pseudomonadati</taxon>
        <taxon>Acidobacteriota</taxon>
        <taxon>Holophagae</taxon>
        <taxon>Acanthopleuribacterales</taxon>
        <taxon>Acanthopleuribacteraceae</taxon>
        <taxon>Acanthopleuribacter</taxon>
    </lineage>
</organism>